<gene>
    <name evidence="4" type="primary">iolG</name>
    <name evidence="7" type="ORF">CBW42_07620</name>
</gene>
<accession>A0A252F506</accession>
<protein>
    <recommendedName>
        <fullName evidence="4">Inositol 2-dehydrogenase/D-chiro-inositol 3-dehydrogenase</fullName>
        <ecNumber evidence="4">1.1.1.18</ecNumber>
        <ecNumber evidence="4">1.1.1.369</ecNumber>
    </recommendedName>
    <alternativeName>
        <fullName evidence="4">Myo-inositol 2-dehydrogenase/D-chiro-inositol 3-dehydrogenase</fullName>
        <shortName evidence="4">MI 2-dehydrogenase/DCI 3-dehydrogenase</shortName>
    </alternativeName>
</protein>
<evidence type="ECO:0000259" key="6">
    <source>
        <dbReference type="Pfam" id="PF02894"/>
    </source>
</evidence>
<dbReference type="EC" id="1.1.1.369" evidence="4"/>
<sequence length="334" mass="36895">MLRIGVVGCGAIGREHIDRITNKLSGGKVVAVSDVFVEGAHKVGDPIGATVYNNSADLVNDPDVDAIICTTPGFAHKETVMQAIEIGKPVFCEKPLTTTAEDSMDIVEAEIAGGKHLIQVGFMRRYDKGYRQVKEMLESGEFGAPLYLKCTHWNPEVGTNYDTPMAVYDTAIHEIDVLHWLVGDEYESAQIMMPRQTKHTHPDLKDPQLMFLKCRSGLIAMVEVFVNCRFGYDINCQIVCEEGVIDLPSPAVPTYRKSGGLTTPIGHDWKKRFIEAYDTEIQEWINSTRKGEMNGPSAWDGFVANLTADALVASQQTGEVVPIDIGVVPEFYKK</sequence>
<dbReference type="EMBL" id="NHOC01000005">
    <property type="protein sequence ID" value="OUM20812.1"/>
    <property type="molecule type" value="Genomic_DNA"/>
</dbReference>
<comment type="function">
    <text evidence="4">Involved in the oxidation of myo-inositol (MI) and D-chiro-inositol (DCI) to 2-keto-myo-inositol (2KMI or 2-inosose) and 1-keto-D-chiro-inositol (1KDCI), respectively.</text>
</comment>
<evidence type="ECO:0000313" key="8">
    <source>
        <dbReference type="Proteomes" id="UP000194903"/>
    </source>
</evidence>
<dbReference type="GO" id="GO:0050112">
    <property type="term" value="F:inositol 2-dehydrogenase (NAD+) activity"/>
    <property type="evidence" value="ECO:0007669"/>
    <property type="project" value="UniProtKB-UniRule"/>
</dbReference>
<reference evidence="7 8" key="1">
    <citation type="submission" date="2017-05" db="EMBL/GenBank/DDBJ databases">
        <title>Butyricicoccus porcorum sp. nov. a butyrate-producing bacterium from the swine intestinal tract.</title>
        <authorList>
            <person name="Trachsel J."/>
            <person name="Humphrey S."/>
            <person name="Allen H.K."/>
        </authorList>
    </citation>
    <scope>NUCLEOTIDE SEQUENCE [LARGE SCALE GENOMIC DNA]</scope>
    <source>
        <strain evidence="7">BB10</strain>
    </source>
</reference>
<dbReference type="InterPro" id="IPR000683">
    <property type="entry name" value="Gfo/Idh/MocA-like_OxRdtase_N"/>
</dbReference>
<evidence type="ECO:0000256" key="2">
    <source>
        <dbReference type="ARBA" id="ARBA00023002"/>
    </source>
</evidence>
<evidence type="ECO:0000256" key="3">
    <source>
        <dbReference type="ARBA" id="ARBA00023027"/>
    </source>
</evidence>
<dbReference type="PANTHER" id="PTHR43593:SF1">
    <property type="entry name" value="INOSITOL 2-DEHYDROGENASE"/>
    <property type="match status" value="1"/>
</dbReference>
<comment type="pathway">
    <text evidence="4">Polyol metabolism; myo-inositol degradation into acetyl-CoA; acetyl-CoA from myo-inositol: step 1/7.</text>
</comment>
<dbReference type="UniPathway" id="UPA00076">
    <property type="reaction ID" value="UER00143"/>
</dbReference>
<comment type="catalytic activity">
    <reaction evidence="4">
        <text>myo-inositol + NAD(+) = scyllo-inosose + NADH + H(+)</text>
        <dbReference type="Rhea" id="RHEA:16949"/>
        <dbReference type="ChEBI" id="CHEBI:15378"/>
        <dbReference type="ChEBI" id="CHEBI:17268"/>
        <dbReference type="ChEBI" id="CHEBI:17811"/>
        <dbReference type="ChEBI" id="CHEBI:57540"/>
        <dbReference type="ChEBI" id="CHEBI:57945"/>
        <dbReference type="EC" id="1.1.1.18"/>
    </reaction>
</comment>
<comment type="catalytic activity">
    <reaction evidence="4">
        <text>1D-chiro-inositol + NAD(+) = scyllo-inosine + NADH + H(+)</text>
        <dbReference type="Rhea" id="RHEA:25832"/>
        <dbReference type="ChEBI" id="CHEBI:15378"/>
        <dbReference type="ChEBI" id="CHEBI:27372"/>
        <dbReference type="ChEBI" id="CHEBI:50920"/>
        <dbReference type="ChEBI" id="CHEBI:57540"/>
        <dbReference type="ChEBI" id="CHEBI:57945"/>
        <dbReference type="EC" id="1.1.1.369"/>
    </reaction>
</comment>
<dbReference type="InterPro" id="IPR004104">
    <property type="entry name" value="Gfo/Idh/MocA-like_OxRdtase_C"/>
</dbReference>
<name>A0A252F506_9FIRM</name>
<dbReference type="Gene3D" id="3.30.360.10">
    <property type="entry name" value="Dihydrodipicolinate Reductase, domain 2"/>
    <property type="match status" value="1"/>
</dbReference>
<dbReference type="Pfam" id="PF02894">
    <property type="entry name" value="GFO_IDH_MocA_C"/>
    <property type="match status" value="1"/>
</dbReference>
<evidence type="ECO:0000313" key="7">
    <source>
        <dbReference type="EMBL" id="OUM20812.1"/>
    </source>
</evidence>
<evidence type="ECO:0000259" key="5">
    <source>
        <dbReference type="Pfam" id="PF01408"/>
    </source>
</evidence>
<evidence type="ECO:0000256" key="4">
    <source>
        <dbReference type="HAMAP-Rule" id="MF_01671"/>
    </source>
</evidence>
<dbReference type="InterPro" id="IPR050424">
    <property type="entry name" value="Gfo-Idh-MocA_inositol_DH"/>
</dbReference>
<dbReference type="AlphaFoldDB" id="A0A252F506"/>
<dbReference type="OrthoDB" id="9783105at2"/>
<dbReference type="InterPro" id="IPR023794">
    <property type="entry name" value="MI/DCI_dehydrogenase"/>
</dbReference>
<dbReference type="PANTHER" id="PTHR43593">
    <property type="match status" value="1"/>
</dbReference>
<keyword evidence="3 4" id="KW-0520">NAD</keyword>
<dbReference type="Pfam" id="PF01408">
    <property type="entry name" value="GFO_IDH_MocA"/>
    <property type="match status" value="1"/>
</dbReference>
<dbReference type="GO" id="GO:0000166">
    <property type="term" value="F:nucleotide binding"/>
    <property type="evidence" value="ECO:0007669"/>
    <property type="project" value="InterPro"/>
</dbReference>
<dbReference type="Gene3D" id="3.40.50.720">
    <property type="entry name" value="NAD(P)-binding Rossmann-like Domain"/>
    <property type="match status" value="1"/>
</dbReference>
<dbReference type="HAMAP" id="MF_01671">
    <property type="entry name" value="IolG"/>
    <property type="match status" value="1"/>
</dbReference>
<keyword evidence="2 4" id="KW-0560">Oxidoreductase</keyword>
<dbReference type="SUPFAM" id="SSF51735">
    <property type="entry name" value="NAD(P)-binding Rossmann-fold domains"/>
    <property type="match status" value="1"/>
</dbReference>
<dbReference type="InterPro" id="IPR036291">
    <property type="entry name" value="NAD(P)-bd_dom_sf"/>
</dbReference>
<proteinExistence type="inferred from homology"/>
<organism evidence="7 8">
    <name type="scientific">Butyricicoccus porcorum</name>
    <dbReference type="NCBI Taxonomy" id="1945634"/>
    <lineage>
        <taxon>Bacteria</taxon>
        <taxon>Bacillati</taxon>
        <taxon>Bacillota</taxon>
        <taxon>Clostridia</taxon>
        <taxon>Eubacteriales</taxon>
        <taxon>Butyricicoccaceae</taxon>
        <taxon>Butyricicoccus</taxon>
    </lineage>
</organism>
<dbReference type="SUPFAM" id="SSF55347">
    <property type="entry name" value="Glyceraldehyde-3-phosphate dehydrogenase-like, C-terminal domain"/>
    <property type="match status" value="1"/>
</dbReference>
<dbReference type="Proteomes" id="UP000194903">
    <property type="component" value="Unassembled WGS sequence"/>
</dbReference>
<dbReference type="EC" id="1.1.1.18" evidence="4"/>
<comment type="caution">
    <text evidence="7">The sequence shown here is derived from an EMBL/GenBank/DDBJ whole genome shotgun (WGS) entry which is preliminary data.</text>
</comment>
<feature type="domain" description="Gfo/Idh/MocA-like oxidoreductase C-terminal" evidence="6">
    <location>
        <begin position="134"/>
        <end position="322"/>
    </location>
</feature>
<keyword evidence="8" id="KW-1185">Reference proteome</keyword>
<comment type="subunit">
    <text evidence="4">Homotetramer.</text>
</comment>
<evidence type="ECO:0000256" key="1">
    <source>
        <dbReference type="ARBA" id="ARBA00010928"/>
    </source>
</evidence>
<feature type="domain" description="Gfo/Idh/MocA-like oxidoreductase N-terminal" evidence="5">
    <location>
        <begin position="2"/>
        <end position="118"/>
    </location>
</feature>
<comment type="similarity">
    <text evidence="1 4">Belongs to the Gfo/Idh/MocA family.</text>
</comment>
<dbReference type="GO" id="GO:0019310">
    <property type="term" value="P:inositol catabolic process"/>
    <property type="evidence" value="ECO:0007669"/>
    <property type="project" value="UniProtKB-UniRule"/>
</dbReference>